<dbReference type="PANTHER" id="PTHR43428:SF1">
    <property type="entry name" value="ARSENATE REDUCTASE"/>
    <property type="match status" value="1"/>
</dbReference>
<dbReference type="Gene3D" id="3.40.50.2300">
    <property type="match status" value="1"/>
</dbReference>
<dbReference type="Proteomes" id="UP000317243">
    <property type="component" value="Unassembled WGS sequence"/>
</dbReference>
<dbReference type="EC" id="3.1.3.48" evidence="1"/>
<dbReference type="InterPro" id="IPR036196">
    <property type="entry name" value="Ptyr_pPase_sf"/>
</dbReference>
<proteinExistence type="predicted"/>
<dbReference type="SUPFAM" id="SSF52788">
    <property type="entry name" value="Phosphotyrosine protein phosphatases I"/>
    <property type="match status" value="1"/>
</dbReference>
<dbReference type="GO" id="GO:0004725">
    <property type="term" value="F:protein tyrosine phosphatase activity"/>
    <property type="evidence" value="ECO:0007669"/>
    <property type="project" value="UniProtKB-EC"/>
</dbReference>
<keyword evidence="1" id="KW-0378">Hydrolase</keyword>
<organism evidence="1 2">
    <name type="scientific">Thalassoglobus neptunius</name>
    <dbReference type="NCBI Taxonomy" id="1938619"/>
    <lineage>
        <taxon>Bacteria</taxon>
        <taxon>Pseudomonadati</taxon>
        <taxon>Planctomycetota</taxon>
        <taxon>Planctomycetia</taxon>
        <taxon>Planctomycetales</taxon>
        <taxon>Planctomycetaceae</taxon>
        <taxon>Thalassoglobus</taxon>
    </lineage>
</organism>
<accession>A0A5C5WGC2</accession>
<reference evidence="1 2" key="1">
    <citation type="submission" date="2019-02" db="EMBL/GenBank/DDBJ databases">
        <title>Deep-cultivation of Planctomycetes and their phenomic and genomic characterization uncovers novel biology.</title>
        <authorList>
            <person name="Wiegand S."/>
            <person name="Jogler M."/>
            <person name="Boedeker C."/>
            <person name="Pinto D."/>
            <person name="Vollmers J."/>
            <person name="Rivas-Marin E."/>
            <person name="Kohn T."/>
            <person name="Peeters S.H."/>
            <person name="Heuer A."/>
            <person name="Rast P."/>
            <person name="Oberbeckmann S."/>
            <person name="Bunk B."/>
            <person name="Jeske O."/>
            <person name="Meyerdierks A."/>
            <person name="Storesund J.E."/>
            <person name="Kallscheuer N."/>
            <person name="Luecker S."/>
            <person name="Lage O.M."/>
            <person name="Pohl T."/>
            <person name="Merkel B.J."/>
            <person name="Hornburger P."/>
            <person name="Mueller R.-W."/>
            <person name="Bruemmer F."/>
            <person name="Labrenz M."/>
            <person name="Spormann A.M."/>
            <person name="Op Den Camp H."/>
            <person name="Overmann J."/>
            <person name="Amann R."/>
            <person name="Jetten M.S.M."/>
            <person name="Mascher T."/>
            <person name="Medema M.H."/>
            <person name="Devos D.P."/>
            <person name="Kaster A.-K."/>
            <person name="Ovreas L."/>
            <person name="Rohde M."/>
            <person name="Galperin M.Y."/>
            <person name="Jogler C."/>
        </authorList>
    </citation>
    <scope>NUCLEOTIDE SEQUENCE [LARGE SCALE GENOMIC DNA]</scope>
    <source>
        <strain evidence="1 2">KOR42</strain>
    </source>
</reference>
<gene>
    <name evidence="1" type="primary">arsC</name>
    <name evidence="1" type="ORF">KOR42_39190</name>
</gene>
<evidence type="ECO:0000313" key="1">
    <source>
        <dbReference type="EMBL" id="TWT49846.1"/>
    </source>
</evidence>
<dbReference type="AlphaFoldDB" id="A0A5C5WGC2"/>
<evidence type="ECO:0000313" key="2">
    <source>
        <dbReference type="Proteomes" id="UP000317243"/>
    </source>
</evidence>
<dbReference type="EMBL" id="SIHI01000018">
    <property type="protein sequence ID" value="TWT49846.1"/>
    <property type="molecule type" value="Genomic_DNA"/>
</dbReference>
<protein>
    <submittedName>
        <fullName evidence="1">Protein ArsC</fullName>
        <ecNumber evidence="1">3.1.3.48</ecNumber>
    </submittedName>
</protein>
<name>A0A5C5WGC2_9PLAN</name>
<keyword evidence="2" id="KW-1185">Reference proteome</keyword>
<sequence>MKRIPDRLSLNSIRFPLNENKLTSSIYARQESGLPVKMTFICTHNSRRSHMCQLWSSVAAHYFDVTSFQSFSGGTEATAFNPRAVAALNRAGMNIELNRPGSNPVYVARFSESSPVQSCFSKIYVAPPNPTDEFCAVLTCSSADKSCPEVQGAQLRVAIPYDDPKIADGTPEESLAYDNRAAQIAREMLYVFAQLKNENSATLK</sequence>
<dbReference type="PANTHER" id="PTHR43428">
    <property type="entry name" value="ARSENATE REDUCTASE"/>
    <property type="match status" value="1"/>
</dbReference>
<comment type="caution">
    <text evidence="1">The sequence shown here is derived from an EMBL/GenBank/DDBJ whole genome shotgun (WGS) entry which is preliminary data.</text>
</comment>